<protein>
    <submittedName>
        <fullName evidence="2">Uncharacterized protein</fullName>
    </submittedName>
</protein>
<gene>
    <name evidence="2" type="ORF">EJ02DRAFT_455533</name>
</gene>
<evidence type="ECO:0000313" key="3">
    <source>
        <dbReference type="Proteomes" id="UP000800038"/>
    </source>
</evidence>
<dbReference type="EMBL" id="ML976054">
    <property type="protein sequence ID" value="KAF1940989.1"/>
    <property type="molecule type" value="Genomic_DNA"/>
</dbReference>
<evidence type="ECO:0000313" key="2">
    <source>
        <dbReference type="EMBL" id="KAF1940989.1"/>
    </source>
</evidence>
<accession>A0A6A5SNE3</accession>
<sequence length="83" mass="8908">MRPGHDFGVLGEAQQMRTPSGGSYVAFPGRQGVADANLEPLSCLIHLLARIRQIPMYLLISSLSGRKATPTAPCSQKGTSNQR</sequence>
<dbReference type="AlphaFoldDB" id="A0A6A5SNE3"/>
<dbReference type="Proteomes" id="UP000800038">
    <property type="component" value="Unassembled WGS sequence"/>
</dbReference>
<reference evidence="2" key="1">
    <citation type="journal article" date="2020" name="Stud. Mycol.">
        <title>101 Dothideomycetes genomes: a test case for predicting lifestyles and emergence of pathogens.</title>
        <authorList>
            <person name="Haridas S."/>
            <person name="Albert R."/>
            <person name="Binder M."/>
            <person name="Bloem J."/>
            <person name="Labutti K."/>
            <person name="Salamov A."/>
            <person name="Andreopoulos B."/>
            <person name="Baker S."/>
            <person name="Barry K."/>
            <person name="Bills G."/>
            <person name="Bluhm B."/>
            <person name="Cannon C."/>
            <person name="Castanera R."/>
            <person name="Culley D."/>
            <person name="Daum C."/>
            <person name="Ezra D."/>
            <person name="Gonzalez J."/>
            <person name="Henrissat B."/>
            <person name="Kuo A."/>
            <person name="Liang C."/>
            <person name="Lipzen A."/>
            <person name="Lutzoni F."/>
            <person name="Magnuson J."/>
            <person name="Mondo S."/>
            <person name="Nolan M."/>
            <person name="Ohm R."/>
            <person name="Pangilinan J."/>
            <person name="Park H.-J."/>
            <person name="Ramirez L."/>
            <person name="Alfaro M."/>
            <person name="Sun H."/>
            <person name="Tritt A."/>
            <person name="Yoshinaga Y."/>
            <person name="Zwiers L.-H."/>
            <person name="Turgeon B."/>
            <person name="Goodwin S."/>
            <person name="Spatafora J."/>
            <person name="Crous P."/>
            <person name="Grigoriev I."/>
        </authorList>
    </citation>
    <scope>NUCLEOTIDE SEQUENCE</scope>
    <source>
        <strain evidence="2">CBS 161.51</strain>
    </source>
</reference>
<evidence type="ECO:0000256" key="1">
    <source>
        <dbReference type="SAM" id="MobiDB-lite"/>
    </source>
</evidence>
<proteinExistence type="predicted"/>
<keyword evidence="3" id="KW-1185">Reference proteome</keyword>
<name>A0A6A5SNE3_9PLEO</name>
<organism evidence="2 3">
    <name type="scientific">Clathrospora elynae</name>
    <dbReference type="NCBI Taxonomy" id="706981"/>
    <lineage>
        <taxon>Eukaryota</taxon>
        <taxon>Fungi</taxon>
        <taxon>Dikarya</taxon>
        <taxon>Ascomycota</taxon>
        <taxon>Pezizomycotina</taxon>
        <taxon>Dothideomycetes</taxon>
        <taxon>Pleosporomycetidae</taxon>
        <taxon>Pleosporales</taxon>
        <taxon>Diademaceae</taxon>
        <taxon>Clathrospora</taxon>
    </lineage>
</organism>
<feature type="region of interest" description="Disordered" evidence="1">
    <location>
        <begin position="1"/>
        <end position="22"/>
    </location>
</feature>